<feature type="region of interest" description="Disordered" evidence="1">
    <location>
        <begin position="289"/>
        <end position="308"/>
    </location>
</feature>
<sequence length="577" mass="64440">MNEAQELEVAVPVLIVTLLLLCFCVTLLCHGVNPLRVLRSSFRAPRHSHVALSGSDGEREALLAVDRKARVRYTGKVPLYTDTIAELAACETPGETEAFIKVIDVHRLLNSTVKAQHFAQFCSSRLELSVLSVGTLATIILSLQKFAAEPVVVTCIRNCFCAKRNLACLQLKDEVDAKFPMFDLIYHRIRSEVDRGAILNHFEAEAMVLRASLSFFVPMKLLWYGLLVVFCPVISMRGLANPDVLLDLYSDIDDTMLAALFDTRYPELTVYPGVHQFAQELLRHSASSSTNAIDDDDSNSCEDLESGRSKERKTVQRVAFLTARPEFLRKRSLQELRACGFQHFTPSGKLRVSAKQRALRVLTPLTARAMQNFVRYKRVFAEHQFIFVGDNGQGDIDLGKELLRSPHLYAVSAVLIHDVIRNHAMNKPPSQHCYRGIECNQSGIHSFRTYIGASFHLYAVGLLPLAAVIRVVEKTALAYAAIVFDSRDQKRNLAQEILSDVAAVVNELPDQQAMALVSSLHDDIVDNGDDGVSNGSMERRQIRLTREEQLQQRLEAVRKSAAHLSRSMSPGPRKAES</sequence>
<evidence type="ECO:0000256" key="1">
    <source>
        <dbReference type="SAM" id="MobiDB-lite"/>
    </source>
</evidence>
<dbReference type="EMBL" id="JH598064">
    <property type="status" value="NOT_ANNOTATED_CDS"/>
    <property type="molecule type" value="Genomic_DNA"/>
</dbReference>
<dbReference type="PANTHER" id="PTHR40861">
    <property type="entry name" value="DUF2183 DOMAIN-CONTAINING PROTEIN"/>
    <property type="match status" value="1"/>
</dbReference>
<feature type="compositionally biased region" description="Acidic residues" evidence="1">
    <location>
        <begin position="293"/>
        <end position="304"/>
    </location>
</feature>
<accession>M4BZN5</accession>
<evidence type="ECO:0008006" key="5">
    <source>
        <dbReference type="Google" id="ProtNLM"/>
    </source>
</evidence>
<dbReference type="EnsemblProtists" id="HpaT812058">
    <property type="protein sequence ID" value="HpaP812058"/>
    <property type="gene ID" value="HpaG812058"/>
</dbReference>
<dbReference type="AlphaFoldDB" id="M4BZN5"/>
<proteinExistence type="predicted"/>
<evidence type="ECO:0000313" key="3">
    <source>
        <dbReference type="EnsemblProtists" id="HpaP812058"/>
    </source>
</evidence>
<keyword evidence="4" id="KW-1185">Reference proteome</keyword>
<dbReference type="PANTHER" id="PTHR40861:SF1">
    <property type="entry name" value="PHOSPHATIDATE PHOSPHATASE APP1 CATALYTIC DOMAIN-CONTAINING PROTEIN"/>
    <property type="match status" value="1"/>
</dbReference>
<dbReference type="OMA" id="HDVIRNH"/>
<keyword evidence="2" id="KW-1133">Transmembrane helix</keyword>
<feature type="transmembrane region" description="Helical" evidence="2">
    <location>
        <begin position="221"/>
        <end position="240"/>
    </location>
</feature>
<dbReference type="VEuPathDB" id="FungiDB:HpaG812058"/>
<feature type="region of interest" description="Disordered" evidence="1">
    <location>
        <begin position="555"/>
        <end position="577"/>
    </location>
</feature>
<evidence type="ECO:0000256" key="2">
    <source>
        <dbReference type="SAM" id="Phobius"/>
    </source>
</evidence>
<reference evidence="4" key="1">
    <citation type="journal article" date="2010" name="Science">
        <title>Signatures of adaptation to obligate biotrophy in the Hyaloperonospora arabidopsidis genome.</title>
        <authorList>
            <person name="Baxter L."/>
            <person name="Tripathy S."/>
            <person name="Ishaque N."/>
            <person name="Boot N."/>
            <person name="Cabral A."/>
            <person name="Kemen E."/>
            <person name="Thines M."/>
            <person name="Ah-Fong A."/>
            <person name="Anderson R."/>
            <person name="Badejoko W."/>
            <person name="Bittner-Eddy P."/>
            <person name="Boore J.L."/>
            <person name="Chibucos M.C."/>
            <person name="Coates M."/>
            <person name="Dehal P."/>
            <person name="Delehaunty K."/>
            <person name="Dong S."/>
            <person name="Downton P."/>
            <person name="Dumas B."/>
            <person name="Fabro G."/>
            <person name="Fronick C."/>
            <person name="Fuerstenberg S.I."/>
            <person name="Fulton L."/>
            <person name="Gaulin E."/>
            <person name="Govers F."/>
            <person name="Hughes L."/>
            <person name="Humphray S."/>
            <person name="Jiang R.H."/>
            <person name="Judelson H."/>
            <person name="Kamoun S."/>
            <person name="Kyung K."/>
            <person name="Meijer H."/>
            <person name="Minx P."/>
            <person name="Morris P."/>
            <person name="Nelson J."/>
            <person name="Phuntumart V."/>
            <person name="Qutob D."/>
            <person name="Rehmany A."/>
            <person name="Rougon-Cardoso A."/>
            <person name="Ryden P."/>
            <person name="Torto-Alalibo T."/>
            <person name="Studholme D."/>
            <person name="Wang Y."/>
            <person name="Win J."/>
            <person name="Wood J."/>
            <person name="Clifton S.W."/>
            <person name="Rogers J."/>
            <person name="Van den Ackerveken G."/>
            <person name="Jones J.D."/>
            <person name="McDowell J.M."/>
            <person name="Beynon J."/>
            <person name="Tyler B.M."/>
        </authorList>
    </citation>
    <scope>NUCLEOTIDE SEQUENCE [LARGE SCALE GENOMIC DNA]</scope>
    <source>
        <strain evidence="4">Emoy2</strain>
    </source>
</reference>
<dbReference type="InParanoid" id="M4BZN5"/>
<evidence type="ECO:0000313" key="4">
    <source>
        <dbReference type="Proteomes" id="UP000011713"/>
    </source>
</evidence>
<keyword evidence="2" id="KW-0472">Membrane</keyword>
<protein>
    <recommendedName>
        <fullName evidence="5">Phosphatidate phosphatase APP1 catalytic domain-containing protein</fullName>
    </recommendedName>
</protein>
<feature type="transmembrane region" description="Helical" evidence="2">
    <location>
        <begin position="12"/>
        <end position="33"/>
    </location>
</feature>
<keyword evidence="2" id="KW-0812">Transmembrane</keyword>
<reference evidence="3" key="2">
    <citation type="submission" date="2015-06" db="UniProtKB">
        <authorList>
            <consortium name="EnsemblProtists"/>
        </authorList>
    </citation>
    <scope>IDENTIFICATION</scope>
    <source>
        <strain evidence="3">Emoy2</strain>
    </source>
</reference>
<dbReference type="Proteomes" id="UP000011713">
    <property type="component" value="Unassembled WGS sequence"/>
</dbReference>
<name>M4BZN5_HYAAE</name>
<dbReference type="HOGENOM" id="CLU_041988_0_0_1"/>
<organism evidence="3 4">
    <name type="scientific">Hyaloperonospora arabidopsidis (strain Emoy2)</name>
    <name type="common">Downy mildew agent</name>
    <name type="synonym">Peronospora arabidopsidis</name>
    <dbReference type="NCBI Taxonomy" id="559515"/>
    <lineage>
        <taxon>Eukaryota</taxon>
        <taxon>Sar</taxon>
        <taxon>Stramenopiles</taxon>
        <taxon>Oomycota</taxon>
        <taxon>Peronosporomycetes</taxon>
        <taxon>Peronosporales</taxon>
        <taxon>Peronosporaceae</taxon>
        <taxon>Hyaloperonospora</taxon>
    </lineage>
</organism>
<dbReference type="eggNOG" id="ENOG502R09J">
    <property type="taxonomic scope" value="Eukaryota"/>
</dbReference>